<feature type="domain" description="TssC1 C-terminal" evidence="2">
    <location>
        <begin position="391"/>
        <end position="500"/>
    </location>
</feature>
<dbReference type="PANTHER" id="PTHR35565:SF3">
    <property type="entry name" value="TYPE VI SECRETION SYSTEM SHEATH PROTEIN TSSC1"/>
    <property type="match status" value="1"/>
</dbReference>
<keyword evidence="4" id="KW-1185">Reference proteome</keyword>
<evidence type="ECO:0000313" key="4">
    <source>
        <dbReference type="Proteomes" id="UP000282957"/>
    </source>
</evidence>
<name>A0A437MMI4_9PROT</name>
<gene>
    <name evidence="3" type="primary">tssC</name>
    <name evidence="3" type="ORF">EOD42_01565</name>
</gene>
<evidence type="ECO:0000259" key="2">
    <source>
        <dbReference type="Pfam" id="PF18945"/>
    </source>
</evidence>
<dbReference type="RefSeq" id="WP_127785297.1">
    <property type="nucleotide sequence ID" value="NZ_SACL01000001.1"/>
</dbReference>
<dbReference type="InterPro" id="IPR044032">
    <property type="entry name" value="TssC1_C"/>
</dbReference>
<dbReference type="InterPro" id="IPR044031">
    <property type="entry name" value="TssC1_N"/>
</dbReference>
<dbReference type="NCBIfam" id="TIGR03355">
    <property type="entry name" value="VI_chp_2"/>
    <property type="match status" value="1"/>
</dbReference>
<dbReference type="EMBL" id="SACL01000001">
    <property type="protein sequence ID" value="RVT98826.1"/>
    <property type="molecule type" value="Genomic_DNA"/>
</dbReference>
<dbReference type="AlphaFoldDB" id="A0A437MMI4"/>
<sequence length="507" mass="56677">MSMRIDGPASMRGIMLGGAFYRRSSMDWTEYARQLRRMGEAAFLVLWFGEARLRAILAGPDALEVLQEAIDRDIVAIDALMARQLDQVLHEDKLRKLEGAWRGLFWLVDGFVQDKLTKVRILNARRREVERDFQRASEFDQSALFRIIHEQEFGMPGGEPYGMLVVDYEVHPSPSATEPVDDVPLLERLSEVAAASFCPVVLPVSPEFFGLDSYHEARPITAFSALFRGPEKQRWARLAQRDETRFVGLVLPRTLGRRRWSADGTRADRFRYAEDAGRADQRVWTSAVYSFASVAARSFARYHWPADVRGAEPGWDAMGGVVETLPHERFRADPPGPPPRPPLEVSLTDEQEREASDAGLIAFCGLEGLPEASFGAVPSIHRPPRMTTELANANQRLSAQFNSMLCVSRFAHVVKLMGRDMVGGFLTPEDVETRLQAWLNSHISGLAGGGDVASRYPLRDARVEVRELIGKPGVYGCTVVLQPHYQLDDVGASFRLLTELTGPREAA</sequence>
<feature type="domain" description="TssC1 N-terminal" evidence="1">
    <location>
        <begin position="71"/>
        <end position="381"/>
    </location>
</feature>
<accession>A0A437MMI4</accession>
<dbReference type="Pfam" id="PF05943">
    <property type="entry name" value="VipB"/>
    <property type="match status" value="1"/>
</dbReference>
<proteinExistence type="predicted"/>
<comment type="caution">
    <text evidence="3">The sequence shown here is derived from an EMBL/GenBank/DDBJ whole genome shotgun (WGS) entry which is preliminary data.</text>
</comment>
<dbReference type="OrthoDB" id="9764000at2"/>
<reference evidence="3 4" key="1">
    <citation type="submission" date="2019-01" db="EMBL/GenBank/DDBJ databases">
        <authorList>
            <person name="Chen W.-M."/>
        </authorList>
    </citation>
    <scope>NUCLEOTIDE SEQUENCE [LARGE SCALE GENOMIC DNA]</scope>
    <source>
        <strain evidence="3 4">CCP-6</strain>
    </source>
</reference>
<dbReference type="Proteomes" id="UP000282957">
    <property type="component" value="Unassembled WGS sequence"/>
</dbReference>
<evidence type="ECO:0000313" key="3">
    <source>
        <dbReference type="EMBL" id="RVT98826.1"/>
    </source>
</evidence>
<dbReference type="Pfam" id="PF18945">
    <property type="entry name" value="VipB_2"/>
    <property type="match status" value="1"/>
</dbReference>
<dbReference type="PANTHER" id="PTHR35565">
    <property type="entry name" value="CYTOPLASMIC PROTEIN-RELATED"/>
    <property type="match status" value="1"/>
</dbReference>
<organism evidence="3 4">
    <name type="scientific">Rhodovarius crocodyli</name>
    <dbReference type="NCBI Taxonomy" id="1979269"/>
    <lineage>
        <taxon>Bacteria</taxon>
        <taxon>Pseudomonadati</taxon>
        <taxon>Pseudomonadota</taxon>
        <taxon>Alphaproteobacteria</taxon>
        <taxon>Acetobacterales</taxon>
        <taxon>Roseomonadaceae</taxon>
        <taxon>Rhodovarius</taxon>
    </lineage>
</organism>
<dbReference type="InterPro" id="IPR010269">
    <property type="entry name" value="T6SS_TssC-like"/>
</dbReference>
<protein>
    <submittedName>
        <fullName evidence="3">Type VI secretion system contractile sheath large subunit</fullName>
    </submittedName>
</protein>
<evidence type="ECO:0000259" key="1">
    <source>
        <dbReference type="Pfam" id="PF05943"/>
    </source>
</evidence>